<keyword evidence="1" id="KW-0732">Signal</keyword>
<evidence type="ECO:0000313" key="3">
    <source>
        <dbReference type="Proteomes" id="UP001501578"/>
    </source>
</evidence>
<feature type="signal peptide" evidence="1">
    <location>
        <begin position="1"/>
        <end position="27"/>
    </location>
</feature>
<evidence type="ECO:0000313" key="2">
    <source>
        <dbReference type="EMBL" id="GAA0948126.1"/>
    </source>
</evidence>
<organism evidence="2 3">
    <name type="scientific">Nonomuraea longicatena</name>
    <dbReference type="NCBI Taxonomy" id="83682"/>
    <lineage>
        <taxon>Bacteria</taxon>
        <taxon>Bacillati</taxon>
        <taxon>Actinomycetota</taxon>
        <taxon>Actinomycetes</taxon>
        <taxon>Streptosporangiales</taxon>
        <taxon>Streptosporangiaceae</taxon>
        <taxon>Nonomuraea</taxon>
    </lineage>
</organism>
<dbReference type="Proteomes" id="UP001501578">
    <property type="component" value="Unassembled WGS sequence"/>
</dbReference>
<dbReference type="EMBL" id="BAAAHQ010000041">
    <property type="protein sequence ID" value="GAA0948126.1"/>
    <property type="molecule type" value="Genomic_DNA"/>
</dbReference>
<dbReference type="RefSeq" id="WP_343954022.1">
    <property type="nucleotide sequence ID" value="NZ_BAAAHQ010000041.1"/>
</dbReference>
<proteinExistence type="predicted"/>
<reference evidence="2 3" key="1">
    <citation type="journal article" date="2019" name="Int. J. Syst. Evol. Microbiol.">
        <title>The Global Catalogue of Microorganisms (GCM) 10K type strain sequencing project: providing services to taxonomists for standard genome sequencing and annotation.</title>
        <authorList>
            <consortium name="The Broad Institute Genomics Platform"/>
            <consortium name="The Broad Institute Genome Sequencing Center for Infectious Disease"/>
            <person name="Wu L."/>
            <person name="Ma J."/>
        </authorList>
    </citation>
    <scope>NUCLEOTIDE SEQUENCE [LARGE SCALE GENOMIC DNA]</scope>
    <source>
        <strain evidence="2 3">JCM 11136</strain>
    </source>
</reference>
<keyword evidence="3" id="KW-1185">Reference proteome</keyword>
<gene>
    <name evidence="2" type="ORF">GCM10009560_65200</name>
</gene>
<sequence>MTRTVRLLAAAAIAAGGLLLTTAPAHAIIPGLEPGALVGCVGESALGATAAIGAAGGAPLEIPVTSCLQP</sequence>
<comment type="caution">
    <text evidence="2">The sequence shown here is derived from an EMBL/GenBank/DDBJ whole genome shotgun (WGS) entry which is preliminary data.</text>
</comment>
<accession>A0ABN1QVV2</accession>
<protein>
    <submittedName>
        <fullName evidence="2">Uncharacterized protein</fullName>
    </submittedName>
</protein>
<evidence type="ECO:0000256" key="1">
    <source>
        <dbReference type="SAM" id="SignalP"/>
    </source>
</evidence>
<feature type="chain" id="PRO_5047085559" evidence="1">
    <location>
        <begin position="28"/>
        <end position="70"/>
    </location>
</feature>
<name>A0ABN1QVV2_9ACTN</name>